<proteinExistence type="predicted"/>
<keyword evidence="1" id="KW-0732">Signal</keyword>
<reference evidence="2 3" key="1">
    <citation type="submission" date="2024-09" db="EMBL/GenBank/DDBJ databases">
        <authorList>
            <person name="Sun Q."/>
            <person name="Mori K."/>
        </authorList>
    </citation>
    <scope>NUCLEOTIDE SEQUENCE [LARGE SCALE GENOMIC DNA]</scope>
    <source>
        <strain evidence="2 3">CCM 8677</strain>
    </source>
</reference>
<feature type="signal peptide" evidence="1">
    <location>
        <begin position="1"/>
        <end position="25"/>
    </location>
</feature>
<comment type="caution">
    <text evidence="2">The sequence shown here is derived from an EMBL/GenBank/DDBJ whole genome shotgun (WGS) entry which is preliminary data.</text>
</comment>
<protein>
    <submittedName>
        <fullName evidence="2">Transporter</fullName>
    </submittedName>
</protein>
<dbReference type="EMBL" id="JBHLXJ010000005">
    <property type="protein sequence ID" value="MFC0349308.1"/>
    <property type="molecule type" value="Genomic_DNA"/>
</dbReference>
<feature type="chain" id="PRO_5046790822" evidence="1">
    <location>
        <begin position="26"/>
        <end position="259"/>
    </location>
</feature>
<dbReference type="Proteomes" id="UP001589844">
    <property type="component" value="Unassembled WGS sequence"/>
</dbReference>
<evidence type="ECO:0000313" key="2">
    <source>
        <dbReference type="EMBL" id="MFC0349308.1"/>
    </source>
</evidence>
<accession>A0ABV6IBV2</accession>
<evidence type="ECO:0000313" key="3">
    <source>
        <dbReference type="Proteomes" id="UP001589844"/>
    </source>
</evidence>
<organism evidence="2 3">
    <name type="scientific">Undibacterium danionis</name>
    <dbReference type="NCBI Taxonomy" id="1812100"/>
    <lineage>
        <taxon>Bacteria</taxon>
        <taxon>Pseudomonadati</taxon>
        <taxon>Pseudomonadota</taxon>
        <taxon>Betaproteobacteria</taxon>
        <taxon>Burkholderiales</taxon>
        <taxon>Oxalobacteraceae</taxon>
        <taxon>Undibacterium</taxon>
    </lineage>
</organism>
<name>A0ABV6IBV2_9BURK</name>
<sequence>MSIHKRFGQSGLLFFVSLFSISSQAQESYDAVSPYRPSVSSPALLPLKGQLEFELGLLRLKQDDVRRDSLPYLFKLAFSKEWGVLLGGEAQVVNRVDHAAMQRGFGDLNLVLKRAFLNENGSAFGVEFGSKFATAKANIGSGKNDFVLNGIYSRDLGAIHMDLNLNLTHLGAVDTGSASLQKAWSSSFSMPINDKWGVTGEVSGTVRKGAASSAQTLLALTYSPHNRLTIDFGVVKGLSKGAPDYSLFSGFVLPVAKLF</sequence>
<keyword evidence="3" id="KW-1185">Reference proteome</keyword>
<gene>
    <name evidence="2" type="ORF">ACFFJH_05785</name>
</gene>
<dbReference type="RefSeq" id="WP_390210800.1">
    <property type="nucleotide sequence ID" value="NZ_JBHLXJ010000005.1"/>
</dbReference>
<evidence type="ECO:0000256" key="1">
    <source>
        <dbReference type="SAM" id="SignalP"/>
    </source>
</evidence>